<keyword evidence="3" id="KW-1185">Reference proteome</keyword>
<reference evidence="2 3" key="1">
    <citation type="journal article" date="2017" name="Int. J. Syst. Evol. Microbiol.">
        <title>Arachidicoccus ginsenosidivorans sp. nov., with ginsenoside-converting activity isolated from ginseng cultivating soil.</title>
        <authorList>
            <person name="Siddiqi M.Z."/>
            <person name="Aslam Z."/>
            <person name="Im W.T."/>
        </authorList>
    </citation>
    <scope>NUCLEOTIDE SEQUENCE [LARGE SCALE GENOMIC DNA]</scope>
    <source>
        <strain evidence="2 3">Gsoil 809</strain>
    </source>
</reference>
<accession>A0A5B8VI30</accession>
<organism evidence="2 3">
    <name type="scientific">Arachidicoccus ginsenosidivorans</name>
    <dbReference type="NCBI Taxonomy" id="496057"/>
    <lineage>
        <taxon>Bacteria</taxon>
        <taxon>Pseudomonadati</taxon>
        <taxon>Bacteroidota</taxon>
        <taxon>Chitinophagia</taxon>
        <taxon>Chitinophagales</taxon>
        <taxon>Chitinophagaceae</taxon>
        <taxon>Arachidicoccus</taxon>
    </lineage>
</organism>
<dbReference type="PANTHER" id="PTHR35532:SF5">
    <property type="entry name" value="CARBOHYDRATE-BINDING DOMAIN-CONTAINING PROTEIN"/>
    <property type="match status" value="1"/>
</dbReference>
<sequence length="289" mass="33298">MPTQVKMCWDDTYLYIAAKLTDPDLWATLKKRDTIIYNNNDFEVFFSTASLANSYYELEINQLGTILDLLMTRPYRNRGQALIHWDLKGLKSAVKLHGTLNNSADKDSGWTVEMAIPYKGVLAFGQRRPQAGDYWRINFSRVQWDAHPTASGYQRNKGGGRLLAEHNWVWSPQGIVNMHAPDRWGYLFFVKDSTQKEVLPMIELQKAALWKIYYAEQYRYAKRHKFALTLAELSAGDSRIELINPQNGKTETYWLGLSAGDQWFRVCLKDEKGQELLALDQNGALSVFK</sequence>
<dbReference type="Proteomes" id="UP000321291">
    <property type="component" value="Chromosome"/>
</dbReference>
<dbReference type="GO" id="GO:0030246">
    <property type="term" value="F:carbohydrate binding"/>
    <property type="evidence" value="ECO:0007669"/>
    <property type="project" value="InterPro"/>
</dbReference>
<protein>
    <recommendedName>
        <fullName evidence="1">Carbohydrate-binding domain-containing protein</fullName>
    </recommendedName>
</protein>
<evidence type="ECO:0000313" key="3">
    <source>
        <dbReference type="Proteomes" id="UP000321291"/>
    </source>
</evidence>
<feature type="domain" description="Carbohydrate-binding" evidence="1">
    <location>
        <begin position="3"/>
        <end position="121"/>
    </location>
</feature>
<dbReference type="CDD" id="cd09620">
    <property type="entry name" value="CBM9_like_3"/>
    <property type="match status" value="1"/>
</dbReference>
<proteinExistence type="predicted"/>
<dbReference type="OrthoDB" id="9786766at2"/>
<dbReference type="InterPro" id="IPR010502">
    <property type="entry name" value="Carb-bd_dom_fam9"/>
</dbReference>
<evidence type="ECO:0000259" key="1">
    <source>
        <dbReference type="Pfam" id="PF06452"/>
    </source>
</evidence>
<dbReference type="PANTHER" id="PTHR35532">
    <property type="entry name" value="SIMILAR TO POLYHYDROXYALKANOATE DEPOLYMERASE"/>
    <property type="match status" value="1"/>
</dbReference>
<dbReference type="EMBL" id="CP042434">
    <property type="protein sequence ID" value="QEC70655.1"/>
    <property type="molecule type" value="Genomic_DNA"/>
</dbReference>
<dbReference type="KEGG" id="agi:FSB73_02040"/>
<gene>
    <name evidence="2" type="ORF">FSB73_02040</name>
</gene>
<dbReference type="SUPFAM" id="SSF49344">
    <property type="entry name" value="CBD9-like"/>
    <property type="match status" value="1"/>
</dbReference>
<dbReference type="Gene3D" id="2.60.40.1190">
    <property type="match status" value="1"/>
</dbReference>
<evidence type="ECO:0000313" key="2">
    <source>
        <dbReference type="EMBL" id="QEC70655.1"/>
    </source>
</evidence>
<dbReference type="GO" id="GO:0016052">
    <property type="term" value="P:carbohydrate catabolic process"/>
    <property type="evidence" value="ECO:0007669"/>
    <property type="project" value="InterPro"/>
</dbReference>
<dbReference type="GO" id="GO:0004553">
    <property type="term" value="F:hydrolase activity, hydrolyzing O-glycosyl compounds"/>
    <property type="evidence" value="ECO:0007669"/>
    <property type="project" value="InterPro"/>
</dbReference>
<dbReference type="RefSeq" id="WP_146779917.1">
    <property type="nucleotide sequence ID" value="NZ_CP042434.1"/>
</dbReference>
<name>A0A5B8VI30_9BACT</name>
<dbReference type="AlphaFoldDB" id="A0A5B8VI30"/>
<dbReference type="Pfam" id="PF06452">
    <property type="entry name" value="CBM9_1"/>
    <property type="match status" value="1"/>
</dbReference>